<comment type="caution">
    <text evidence="2">The sequence shown here is derived from an EMBL/GenBank/DDBJ whole genome shotgun (WGS) entry which is preliminary data.</text>
</comment>
<protein>
    <submittedName>
        <fullName evidence="2">Uncharacterized protein</fullName>
    </submittedName>
</protein>
<evidence type="ECO:0000313" key="3">
    <source>
        <dbReference type="Proteomes" id="UP000028725"/>
    </source>
</evidence>
<feature type="compositionally biased region" description="Polar residues" evidence="1">
    <location>
        <begin position="21"/>
        <end position="42"/>
    </location>
</feature>
<dbReference type="STRING" id="394096.DB31_6971"/>
<proteinExistence type="predicted"/>
<accession>A0A085WN06</accession>
<keyword evidence="3" id="KW-1185">Reference proteome</keyword>
<feature type="region of interest" description="Disordered" evidence="1">
    <location>
        <begin position="19"/>
        <end position="89"/>
    </location>
</feature>
<dbReference type="Proteomes" id="UP000028725">
    <property type="component" value="Unassembled WGS sequence"/>
</dbReference>
<evidence type="ECO:0000256" key="1">
    <source>
        <dbReference type="SAM" id="MobiDB-lite"/>
    </source>
</evidence>
<dbReference type="EMBL" id="JMCB01000005">
    <property type="protein sequence ID" value="KFE69069.1"/>
    <property type="molecule type" value="Genomic_DNA"/>
</dbReference>
<evidence type="ECO:0000313" key="2">
    <source>
        <dbReference type="EMBL" id="KFE69069.1"/>
    </source>
</evidence>
<sequence>MGTAGVSSDLTCEAINGNAAGVSSSAPVVNDSSEAWGGSSSREGIAEGKASGGSGSEMDTSDKAPVDDSASETQSFEDTDMGGTGGGGG</sequence>
<name>A0A085WN06_9BACT</name>
<gene>
    <name evidence="2" type="ORF">DB31_6971</name>
</gene>
<organism evidence="2 3">
    <name type="scientific">Hyalangium minutum</name>
    <dbReference type="NCBI Taxonomy" id="394096"/>
    <lineage>
        <taxon>Bacteria</taxon>
        <taxon>Pseudomonadati</taxon>
        <taxon>Myxococcota</taxon>
        <taxon>Myxococcia</taxon>
        <taxon>Myxococcales</taxon>
        <taxon>Cystobacterineae</taxon>
        <taxon>Archangiaceae</taxon>
        <taxon>Hyalangium</taxon>
    </lineage>
</organism>
<reference evidence="2 3" key="1">
    <citation type="submission" date="2014-04" db="EMBL/GenBank/DDBJ databases">
        <title>Genome assembly of Hyalangium minutum DSM 14724.</title>
        <authorList>
            <person name="Sharma G."/>
            <person name="Subramanian S."/>
        </authorList>
    </citation>
    <scope>NUCLEOTIDE SEQUENCE [LARGE SCALE GENOMIC DNA]</scope>
    <source>
        <strain evidence="2 3">DSM 14724</strain>
    </source>
</reference>
<dbReference type="AlphaFoldDB" id="A0A085WN06"/>